<keyword evidence="3 7" id="KW-0812">Transmembrane</keyword>
<comment type="similarity">
    <text evidence="2">Belongs to the Orai family.</text>
</comment>
<evidence type="ECO:0000256" key="4">
    <source>
        <dbReference type="ARBA" id="ARBA00022989"/>
    </source>
</evidence>
<dbReference type="RefSeq" id="XP_012196003.1">
    <property type="nucleotide sequence ID" value="XM_012340613.1"/>
</dbReference>
<evidence type="ECO:0000256" key="2">
    <source>
        <dbReference type="ARBA" id="ARBA00008062"/>
    </source>
</evidence>
<organism evidence="8 9">
    <name type="scientific">Saprolegnia parasitica (strain CBS 223.65)</name>
    <dbReference type="NCBI Taxonomy" id="695850"/>
    <lineage>
        <taxon>Eukaryota</taxon>
        <taxon>Sar</taxon>
        <taxon>Stramenopiles</taxon>
        <taxon>Oomycota</taxon>
        <taxon>Saprolegniomycetes</taxon>
        <taxon>Saprolegniales</taxon>
        <taxon>Saprolegniaceae</taxon>
        <taxon>Saprolegnia</taxon>
    </lineage>
</organism>
<feature type="transmembrane region" description="Helical" evidence="7">
    <location>
        <begin position="106"/>
        <end position="133"/>
    </location>
</feature>
<evidence type="ECO:0000256" key="6">
    <source>
        <dbReference type="SAM" id="MobiDB-lite"/>
    </source>
</evidence>
<protein>
    <recommendedName>
        <fullName evidence="10">Calcium release-activated calcium channel protein 1</fullName>
    </recommendedName>
</protein>
<evidence type="ECO:0000256" key="5">
    <source>
        <dbReference type="ARBA" id="ARBA00023136"/>
    </source>
</evidence>
<sequence length="311" mass="36189">MNAVVGAMMGSYDLQNAQRWRTEDMEHRKQEIQWREDDVKRQHAWRLEDIERERRLQKLENERRVTDARSEQLSAVSNLSALLGGFAMVANVEINLPEDVAWSVMFLYGTVSASVILCMLCCMLMCTLLLLAITRYASLDLENDLRLLDFDQLDVESPFYVWWLKRCEKDWQLAYGFFRIGIFLFLWTVALVGWVQFERTIYAGIGMSVISFLSFVFWQVRIESKWRYLLESPDGASVPPSYQPVSDEEARLRTRSLTELFERVFTTRNHTSNTNTGRTADVDDRRTTRYGALATPRPSHDAAASEARRRV</sequence>
<dbReference type="KEGG" id="spar:SPRG_02056"/>
<dbReference type="Proteomes" id="UP000030745">
    <property type="component" value="Unassembled WGS sequence"/>
</dbReference>
<keyword evidence="4 7" id="KW-1133">Transmembrane helix</keyword>
<dbReference type="Pfam" id="PF07856">
    <property type="entry name" value="Orai-1"/>
    <property type="match status" value="1"/>
</dbReference>
<gene>
    <name evidence="8" type="ORF">SPRG_02056</name>
</gene>
<evidence type="ECO:0000256" key="1">
    <source>
        <dbReference type="ARBA" id="ARBA00004141"/>
    </source>
</evidence>
<dbReference type="GO" id="GO:0016020">
    <property type="term" value="C:membrane"/>
    <property type="evidence" value="ECO:0007669"/>
    <property type="project" value="UniProtKB-SubCell"/>
</dbReference>
<dbReference type="InterPro" id="IPR012446">
    <property type="entry name" value="CRAC_channel"/>
</dbReference>
<evidence type="ECO:0000256" key="3">
    <source>
        <dbReference type="ARBA" id="ARBA00022692"/>
    </source>
</evidence>
<evidence type="ECO:0008006" key="10">
    <source>
        <dbReference type="Google" id="ProtNLM"/>
    </source>
</evidence>
<dbReference type="GeneID" id="24124625"/>
<dbReference type="PANTHER" id="PTHR31501:SF7">
    <property type="entry name" value="CALCIUM RELEASE-ACTIVATED CALCIUM CHANNEL PROTEIN 1"/>
    <property type="match status" value="1"/>
</dbReference>
<dbReference type="OrthoDB" id="61124at2759"/>
<dbReference type="PANTHER" id="PTHR31501">
    <property type="entry name" value="CALCIUM RELEASE-ACTIVATED CALCIUM CHANNEL PROTEIN 1"/>
    <property type="match status" value="1"/>
</dbReference>
<dbReference type="Gene3D" id="1.20.140.140">
    <property type="entry name" value="Calcium release-activated calcium channel protein Orai"/>
    <property type="match status" value="1"/>
</dbReference>
<comment type="subcellular location">
    <subcellularLocation>
        <location evidence="1">Membrane</location>
        <topology evidence="1">Multi-pass membrane protein</topology>
    </subcellularLocation>
</comment>
<keyword evidence="5 7" id="KW-0472">Membrane</keyword>
<feature type="region of interest" description="Disordered" evidence="6">
    <location>
        <begin position="270"/>
        <end position="311"/>
    </location>
</feature>
<dbReference type="VEuPathDB" id="FungiDB:SPRG_02056"/>
<feature type="transmembrane region" description="Helical" evidence="7">
    <location>
        <begin position="73"/>
        <end position="94"/>
    </location>
</feature>
<feature type="transmembrane region" description="Helical" evidence="7">
    <location>
        <begin position="201"/>
        <end position="220"/>
    </location>
</feature>
<dbReference type="OMA" id="GLPYDWY"/>
<accession>A0A067D2K3</accession>
<dbReference type="InterPro" id="IPR038350">
    <property type="entry name" value="Orai_sf"/>
</dbReference>
<dbReference type="AlphaFoldDB" id="A0A067D2K3"/>
<dbReference type="EMBL" id="KK583193">
    <property type="protein sequence ID" value="KDO33247.1"/>
    <property type="molecule type" value="Genomic_DNA"/>
</dbReference>
<evidence type="ECO:0000313" key="9">
    <source>
        <dbReference type="Proteomes" id="UP000030745"/>
    </source>
</evidence>
<feature type="transmembrane region" description="Helical" evidence="7">
    <location>
        <begin position="173"/>
        <end position="195"/>
    </location>
</feature>
<proteinExistence type="inferred from homology"/>
<name>A0A067D2K3_SAPPC</name>
<reference evidence="8 9" key="1">
    <citation type="journal article" date="2013" name="PLoS Genet.">
        <title>Distinctive expansion of potential virulence genes in the genome of the oomycete fish pathogen Saprolegnia parasitica.</title>
        <authorList>
            <person name="Jiang R.H."/>
            <person name="de Bruijn I."/>
            <person name="Haas B.J."/>
            <person name="Belmonte R."/>
            <person name="Lobach L."/>
            <person name="Christie J."/>
            <person name="van den Ackerveken G."/>
            <person name="Bottin A."/>
            <person name="Bulone V."/>
            <person name="Diaz-Moreno S.M."/>
            <person name="Dumas B."/>
            <person name="Fan L."/>
            <person name="Gaulin E."/>
            <person name="Govers F."/>
            <person name="Grenville-Briggs L.J."/>
            <person name="Horner N.R."/>
            <person name="Levin J.Z."/>
            <person name="Mammella M."/>
            <person name="Meijer H.J."/>
            <person name="Morris P."/>
            <person name="Nusbaum C."/>
            <person name="Oome S."/>
            <person name="Phillips A.J."/>
            <person name="van Rooyen D."/>
            <person name="Rzeszutek E."/>
            <person name="Saraiva M."/>
            <person name="Secombes C.J."/>
            <person name="Seidl M.F."/>
            <person name="Snel B."/>
            <person name="Stassen J.H."/>
            <person name="Sykes S."/>
            <person name="Tripathy S."/>
            <person name="van den Berg H."/>
            <person name="Vega-Arreguin J.C."/>
            <person name="Wawra S."/>
            <person name="Young S.K."/>
            <person name="Zeng Q."/>
            <person name="Dieguez-Uribeondo J."/>
            <person name="Russ C."/>
            <person name="Tyler B.M."/>
            <person name="van West P."/>
        </authorList>
    </citation>
    <scope>NUCLEOTIDE SEQUENCE [LARGE SCALE GENOMIC DNA]</scope>
    <source>
        <strain evidence="8 9">CBS 223.65</strain>
    </source>
</reference>
<keyword evidence="9" id="KW-1185">Reference proteome</keyword>
<evidence type="ECO:0000256" key="7">
    <source>
        <dbReference type="SAM" id="Phobius"/>
    </source>
</evidence>
<evidence type="ECO:0000313" key="8">
    <source>
        <dbReference type="EMBL" id="KDO33247.1"/>
    </source>
</evidence>